<protein>
    <submittedName>
        <fullName evidence="2">Uncharacterized protein</fullName>
    </submittedName>
</protein>
<evidence type="ECO:0000313" key="3">
    <source>
        <dbReference type="EMBL" id="CAF1653317.1"/>
    </source>
</evidence>
<accession>A0A815VGW4</accession>
<name>A0A815VGW4_9BILA</name>
<dbReference type="EMBL" id="CAJNOM010004179">
    <property type="protein sequence ID" value="CAF1653317.1"/>
    <property type="molecule type" value="Genomic_DNA"/>
</dbReference>
<proteinExistence type="predicted"/>
<reference evidence="2" key="1">
    <citation type="submission" date="2021-02" db="EMBL/GenBank/DDBJ databases">
        <authorList>
            <person name="Nowell W R."/>
        </authorList>
    </citation>
    <scope>NUCLEOTIDE SEQUENCE</scope>
</reference>
<feature type="region of interest" description="Disordered" evidence="1">
    <location>
        <begin position="1"/>
        <end position="23"/>
    </location>
</feature>
<sequence length="23" mass="2559">KKYEAFGKTLEQSSGTSGNDRRV</sequence>
<dbReference type="Proteomes" id="UP000663877">
    <property type="component" value="Unassembled WGS sequence"/>
</dbReference>
<dbReference type="EMBL" id="CAJNOI010003813">
    <property type="protein sequence ID" value="CAF1530059.1"/>
    <property type="molecule type" value="Genomic_DNA"/>
</dbReference>
<gene>
    <name evidence="2" type="ORF">BJG266_LOCUS44844</name>
    <name evidence="3" type="ORF">QVE165_LOCUS61818</name>
</gene>
<comment type="caution">
    <text evidence="2">The sequence shown here is derived from an EMBL/GenBank/DDBJ whole genome shotgun (WGS) entry which is preliminary data.</text>
</comment>
<dbReference type="Proteomes" id="UP000663832">
    <property type="component" value="Unassembled WGS sequence"/>
</dbReference>
<evidence type="ECO:0000256" key="1">
    <source>
        <dbReference type="SAM" id="MobiDB-lite"/>
    </source>
</evidence>
<evidence type="ECO:0000313" key="5">
    <source>
        <dbReference type="Proteomes" id="UP000663877"/>
    </source>
</evidence>
<evidence type="ECO:0000313" key="2">
    <source>
        <dbReference type="EMBL" id="CAF1530059.1"/>
    </source>
</evidence>
<keyword evidence="4" id="KW-1185">Reference proteome</keyword>
<dbReference type="AlphaFoldDB" id="A0A815VGW4"/>
<feature type="non-terminal residue" evidence="2">
    <location>
        <position position="1"/>
    </location>
</feature>
<feature type="compositionally biased region" description="Polar residues" evidence="1">
    <location>
        <begin position="10"/>
        <end position="23"/>
    </location>
</feature>
<evidence type="ECO:0000313" key="4">
    <source>
        <dbReference type="Proteomes" id="UP000663832"/>
    </source>
</evidence>
<organism evidence="2 5">
    <name type="scientific">Adineta steineri</name>
    <dbReference type="NCBI Taxonomy" id="433720"/>
    <lineage>
        <taxon>Eukaryota</taxon>
        <taxon>Metazoa</taxon>
        <taxon>Spiralia</taxon>
        <taxon>Gnathifera</taxon>
        <taxon>Rotifera</taxon>
        <taxon>Eurotatoria</taxon>
        <taxon>Bdelloidea</taxon>
        <taxon>Adinetida</taxon>
        <taxon>Adinetidae</taxon>
        <taxon>Adineta</taxon>
    </lineage>
</organism>